<evidence type="ECO:0000313" key="3">
    <source>
        <dbReference type="Proteomes" id="UP000799778"/>
    </source>
</evidence>
<keyword evidence="1" id="KW-1133">Transmembrane helix</keyword>
<protein>
    <submittedName>
        <fullName evidence="2">Uncharacterized protein</fullName>
    </submittedName>
</protein>
<keyword evidence="3" id="KW-1185">Reference proteome</keyword>
<gene>
    <name evidence="2" type="ORF">BU24DRAFT_234672</name>
</gene>
<organism evidence="2 3">
    <name type="scientific">Aaosphaeria arxii CBS 175.79</name>
    <dbReference type="NCBI Taxonomy" id="1450172"/>
    <lineage>
        <taxon>Eukaryota</taxon>
        <taxon>Fungi</taxon>
        <taxon>Dikarya</taxon>
        <taxon>Ascomycota</taxon>
        <taxon>Pezizomycotina</taxon>
        <taxon>Dothideomycetes</taxon>
        <taxon>Pleosporomycetidae</taxon>
        <taxon>Pleosporales</taxon>
        <taxon>Pleosporales incertae sedis</taxon>
        <taxon>Aaosphaeria</taxon>
    </lineage>
</organism>
<dbReference type="RefSeq" id="XP_033381650.1">
    <property type="nucleotide sequence ID" value="XM_033522221.1"/>
</dbReference>
<keyword evidence="1" id="KW-0472">Membrane</keyword>
<name>A0A6A5XKD8_9PLEO</name>
<sequence>MTCRAIVQKRLSFKDLYDIQASPTFEEPLRETYLVRVDCIIPRWIVRAGCLERMTLMLLLFAAASVGLTISRSDIFHVMRRTPYFSSFRVSEIVSALHSSPIILKAFMRRDDPMCCQVSEPLSQHVIKSPHK</sequence>
<dbReference type="AlphaFoldDB" id="A0A6A5XKD8"/>
<dbReference type="EMBL" id="ML978071">
    <property type="protein sequence ID" value="KAF2013311.1"/>
    <property type="molecule type" value="Genomic_DNA"/>
</dbReference>
<dbReference type="Proteomes" id="UP000799778">
    <property type="component" value="Unassembled WGS sequence"/>
</dbReference>
<evidence type="ECO:0000313" key="2">
    <source>
        <dbReference type="EMBL" id="KAF2013311.1"/>
    </source>
</evidence>
<dbReference type="GeneID" id="54279618"/>
<feature type="transmembrane region" description="Helical" evidence="1">
    <location>
        <begin position="54"/>
        <end position="71"/>
    </location>
</feature>
<reference evidence="2" key="1">
    <citation type="journal article" date="2020" name="Stud. Mycol.">
        <title>101 Dothideomycetes genomes: a test case for predicting lifestyles and emergence of pathogens.</title>
        <authorList>
            <person name="Haridas S."/>
            <person name="Albert R."/>
            <person name="Binder M."/>
            <person name="Bloem J."/>
            <person name="Labutti K."/>
            <person name="Salamov A."/>
            <person name="Andreopoulos B."/>
            <person name="Baker S."/>
            <person name="Barry K."/>
            <person name="Bills G."/>
            <person name="Bluhm B."/>
            <person name="Cannon C."/>
            <person name="Castanera R."/>
            <person name="Culley D."/>
            <person name="Daum C."/>
            <person name="Ezra D."/>
            <person name="Gonzalez J."/>
            <person name="Henrissat B."/>
            <person name="Kuo A."/>
            <person name="Liang C."/>
            <person name="Lipzen A."/>
            <person name="Lutzoni F."/>
            <person name="Magnuson J."/>
            <person name="Mondo S."/>
            <person name="Nolan M."/>
            <person name="Ohm R."/>
            <person name="Pangilinan J."/>
            <person name="Park H.-J."/>
            <person name="Ramirez L."/>
            <person name="Alfaro M."/>
            <person name="Sun H."/>
            <person name="Tritt A."/>
            <person name="Yoshinaga Y."/>
            <person name="Zwiers L.-H."/>
            <person name="Turgeon B."/>
            <person name="Goodwin S."/>
            <person name="Spatafora J."/>
            <person name="Crous P."/>
            <person name="Grigoriev I."/>
        </authorList>
    </citation>
    <scope>NUCLEOTIDE SEQUENCE</scope>
    <source>
        <strain evidence="2">CBS 175.79</strain>
    </source>
</reference>
<evidence type="ECO:0000256" key="1">
    <source>
        <dbReference type="SAM" id="Phobius"/>
    </source>
</evidence>
<proteinExistence type="predicted"/>
<keyword evidence="1" id="KW-0812">Transmembrane</keyword>
<accession>A0A6A5XKD8</accession>